<dbReference type="SUPFAM" id="SSF55874">
    <property type="entry name" value="ATPase domain of HSP90 chaperone/DNA topoisomerase II/histidine kinase"/>
    <property type="match status" value="1"/>
</dbReference>
<organism evidence="11 12">
    <name type="scientific">Faecalicatena orotica</name>
    <dbReference type="NCBI Taxonomy" id="1544"/>
    <lineage>
        <taxon>Bacteria</taxon>
        <taxon>Bacillati</taxon>
        <taxon>Bacillota</taxon>
        <taxon>Clostridia</taxon>
        <taxon>Lachnospirales</taxon>
        <taxon>Lachnospiraceae</taxon>
        <taxon>Faecalicatena</taxon>
    </lineage>
</organism>
<dbReference type="Pfam" id="PF02518">
    <property type="entry name" value="HATPase_c"/>
    <property type="match status" value="1"/>
</dbReference>
<dbReference type="EC" id="2.7.13.3" evidence="3"/>
<dbReference type="SMART" id="SM00387">
    <property type="entry name" value="HATPase_c"/>
    <property type="match status" value="1"/>
</dbReference>
<sequence length="575" mass="65087">MRKSIKTKVLLAILAVTMVTAILLTLVFYFRSAKMIEENYAETLYGRVEQTVASMDHSMQEVYYVSVKAARNEDLTAAIRRYRKDRNADTLEEIAEILRNYRTQYKDLSSLYYIFPEENMAVTSEDYPIIKRDIPSAEIQKIKEIQEEEAAPLMMEDLVHDSGKQLTVVQDVPDDDGTVLGYLLANTDERNLYYAYLEPVYDKKVSGAVIVDKYNTIVSSKDYGEAGTTYEQADQFPVQNGIASAGSDKEIRIFYRAPFSNCSFYLAVQKSEVLKDLRQMQIFLAGVCLLFLAVACVLASYITRVVYRPIKKVTDAVEKVGRGDLSLRVDVETEDEIGKFSEEFNHMLDYIEDLIAQVIKEEQLKKDAELEALQYQITPHFMYNTLNSIKYAALLKGETELGDLIGDFVELLQASINKKGTFITVADELHILNNYIHLQEFRYQGSFDVTYDVEQEAFGCYLPRLILQPLVENAILHGMDTKEKKGDLRIQGRINGETLTLSVIDNGRGMTQKQIDTLLKSRAKKTNGLSAIGVPNIKERLELYYGDKGGIRYESGPEGTTAAIFLPVSREGGCL</sequence>
<keyword evidence="7" id="KW-0902">Two-component regulatory system</keyword>
<evidence type="ECO:0000256" key="6">
    <source>
        <dbReference type="ARBA" id="ARBA00022777"/>
    </source>
</evidence>
<dbReference type="Pfam" id="PF00672">
    <property type="entry name" value="HAMP"/>
    <property type="match status" value="1"/>
</dbReference>
<evidence type="ECO:0000256" key="8">
    <source>
        <dbReference type="SAM" id="Phobius"/>
    </source>
</evidence>
<dbReference type="Gene3D" id="3.30.565.10">
    <property type="entry name" value="Histidine kinase-like ATPase, C-terminal domain"/>
    <property type="match status" value="1"/>
</dbReference>
<dbReference type="PANTHER" id="PTHR34220">
    <property type="entry name" value="SENSOR HISTIDINE KINASE YPDA"/>
    <property type="match status" value="1"/>
</dbReference>
<evidence type="ECO:0000256" key="2">
    <source>
        <dbReference type="ARBA" id="ARBA00004370"/>
    </source>
</evidence>
<dbReference type="RefSeq" id="WP_109730040.1">
    <property type="nucleotide sequence ID" value="NZ_QGDL01000002.1"/>
</dbReference>
<dbReference type="SUPFAM" id="SSF158472">
    <property type="entry name" value="HAMP domain-like"/>
    <property type="match status" value="1"/>
</dbReference>
<dbReference type="OrthoDB" id="9809348at2"/>
<feature type="domain" description="Histidine kinase" evidence="9">
    <location>
        <begin position="466"/>
        <end position="570"/>
    </location>
</feature>
<dbReference type="AlphaFoldDB" id="A0A2Y9BE10"/>
<comment type="subcellular location">
    <subcellularLocation>
        <location evidence="2">Membrane</location>
    </subcellularLocation>
</comment>
<dbReference type="InterPro" id="IPR036890">
    <property type="entry name" value="HATPase_C_sf"/>
</dbReference>
<accession>A0A2Y9BE10</accession>
<dbReference type="SMART" id="SM00304">
    <property type="entry name" value="HAMP"/>
    <property type="match status" value="1"/>
</dbReference>
<dbReference type="Pfam" id="PF06580">
    <property type="entry name" value="His_kinase"/>
    <property type="match status" value="1"/>
</dbReference>
<keyword evidence="12" id="KW-1185">Reference proteome</keyword>
<dbReference type="GO" id="GO:0016020">
    <property type="term" value="C:membrane"/>
    <property type="evidence" value="ECO:0007669"/>
    <property type="project" value="UniProtKB-SubCell"/>
</dbReference>
<dbReference type="InterPro" id="IPR050640">
    <property type="entry name" value="Bact_2-comp_sensor_kinase"/>
</dbReference>
<evidence type="ECO:0000256" key="5">
    <source>
        <dbReference type="ARBA" id="ARBA00022679"/>
    </source>
</evidence>
<keyword evidence="8" id="KW-1133">Transmembrane helix</keyword>
<gene>
    <name evidence="11" type="ORF">A8806_102181</name>
</gene>
<protein>
    <recommendedName>
        <fullName evidence="3">histidine kinase</fullName>
        <ecNumber evidence="3">2.7.13.3</ecNumber>
    </recommendedName>
</protein>
<evidence type="ECO:0000259" key="10">
    <source>
        <dbReference type="PROSITE" id="PS50885"/>
    </source>
</evidence>
<keyword evidence="5" id="KW-0808">Transferase</keyword>
<keyword evidence="4" id="KW-0597">Phosphoprotein</keyword>
<dbReference type="PROSITE" id="PS50885">
    <property type="entry name" value="HAMP"/>
    <property type="match status" value="1"/>
</dbReference>
<keyword evidence="8" id="KW-0812">Transmembrane</keyword>
<dbReference type="InterPro" id="IPR010559">
    <property type="entry name" value="Sig_transdc_His_kin_internal"/>
</dbReference>
<feature type="transmembrane region" description="Helical" evidence="8">
    <location>
        <begin position="9"/>
        <end position="30"/>
    </location>
</feature>
<dbReference type="Proteomes" id="UP000245845">
    <property type="component" value="Unassembled WGS sequence"/>
</dbReference>
<dbReference type="Gene3D" id="6.10.340.10">
    <property type="match status" value="1"/>
</dbReference>
<evidence type="ECO:0000313" key="12">
    <source>
        <dbReference type="Proteomes" id="UP000245845"/>
    </source>
</evidence>
<dbReference type="EMBL" id="QGDL01000002">
    <property type="protein sequence ID" value="PWJ31325.1"/>
    <property type="molecule type" value="Genomic_DNA"/>
</dbReference>
<reference evidence="11 12" key="1">
    <citation type="submission" date="2018-05" db="EMBL/GenBank/DDBJ databases">
        <title>The Hungate 1000. A catalogue of reference genomes from the rumen microbiome.</title>
        <authorList>
            <person name="Kelly W."/>
        </authorList>
    </citation>
    <scope>NUCLEOTIDE SEQUENCE [LARGE SCALE GENOMIC DNA]</scope>
    <source>
        <strain evidence="11 12">NLAE-zl-C242</strain>
    </source>
</reference>
<dbReference type="InterPro" id="IPR003594">
    <property type="entry name" value="HATPase_dom"/>
</dbReference>
<keyword evidence="8" id="KW-0472">Membrane</keyword>
<evidence type="ECO:0000256" key="1">
    <source>
        <dbReference type="ARBA" id="ARBA00000085"/>
    </source>
</evidence>
<comment type="catalytic activity">
    <reaction evidence="1">
        <text>ATP + protein L-histidine = ADP + protein N-phospho-L-histidine.</text>
        <dbReference type="EC" id="2.7.13.3"/>
    </reaction>
</comment>
<dbReference type="PANTHER" id="PTHR34220:SF7">
    <property type="entry name" value="SENSOR HISTIDINE KINASE YPDA"/>
    <property type="match status" value="1"/>
</dbReference>
<dbReference type="InterPro" id="IPR003660">
    <property type="entry name" value="HAMP_dom"/>
</dbReference>
<evidence type="ECO:0000313" key="11">
    <source>
        <dbReference type="EMBL" id="PWJ31325.1"/>
    </source>
</evidence>
<feature type="transmembrane region" description="Helical" evidence="8">
    <location>
        <begin position="282"/>
        <end position="302"/>
    </location>
</feature>
<proteinExistence type="predicted"/>
<evidence type="ECO:0000256" key="4">
    <source>
        <dbReference type="ARBA" id="ARBA00022553"/>
    </source>
</evidence>
<dbReference type="PROSITE" id="PS50109">
    <property type="entry name" value="HIS_KIN"/>
    <property type="match status" value="1"/>
</dbReference>
<evidence type="ECO:0000256" key="3">
    <source>
        <dbReference type="ARBA" id="ARBA00012438"/>
    </source>
</evidence>
<dbReference type="CDD" id="cd06225">
    <property type="entry name" value="HAMP"/>
    <property type="match status" value="1"/>
</dbReference>
<name>A0A2Y9BE10_9FIRM</name>
<feature type="domain" description="HAMP" evidence="10">
    <location>
        <begin position="304"/>
        <end position="356"/>
    </location>
</feature>
<dbReference type="GO" id="GO:0000155">
    <property type="term" value="F:phosphorelay sensor kinase activity"/>
    <property type="evidence" value="ECO:0007669"/>
    <property type="project" value="InterPro"/>
</dbReference>
<dbReference type="InterPro" id="IPR005467">
    <property type="entry name" value="His_kinase_dom"/>
</dbReference>
<comment type="caution">
    <text evidence="11">The sequence shown here is derived from an EMBL/GenBank/DDBJ whole genome shotgun (WGS) entry which is preliminary data.</text>
</comment>
<evidence type="ECO:0000259" key="9">
    <source>
        <dbReference type="PROSITE" id="PS50109"/>
    </source>
</evidence>
<evidence type="ECO:0000256" key="7">
    <source>
        <dbReference type="ARBA" id="ARBA00023012"/>
    </source>
</evidence>
<keyword evidence="6 11" id="KW-0418">Kinase</keyword>